<comment type="caution">
    <text evidence="1">The sequence shown here is derived from an EMBL/GenBank/DDBJ whole genome shotgun (WGS) entry which is preliminary data.</text>
</comment>
<protein>
    <submittedName>
        <fullName evidence="1">Uncharacterized protein</fullName>
    </submittedName>
</protein>
<accession>A0A850RH97</accession>
<organism evidence="1 2">
    <name type="scientific">Allochromatium humboldtianum</name>
    <dbReference type="NCBI Taxonomy" id="504901"/>
    <lineage>
        <taxon>Bacteria</taxon>
        <taxon>Pseudomonadati</taxon>
        <taxon>Pseudomonadota</taxon>
        <taxon>Gammaproteobacteria</taxon>
        <taxon>Chromatiales</taxon>
        <taxon>Chromatiaceae</taxon>
        <taxon>Allochromatium</taxon>
    </lineage>
</organism>
<proteinExistence type="predicted"/>
<sequence length="104" mass="10991">MAETTRHPLLIAGLVSLGVSAGGLLWMQQHLERALAVRPPVVVLDPAGAARAVDPDRLKRRLEDYRLTAEQLSDQGLLVLDGQAVLAAPAGLSLADSEVRHAGP</sequence>
<reference evidence="1 2" key="1">
    <citation type="submission" date="2020-06" db="EMBL/GenBank/DDBJ databases">
        <title>Whole-genome sequence of Allochromatium humboldtianum DSM 21881, type strain.</title>
        <authorList>
            <person name="Kyndt J.A."/>
            <person name="Meyer T.E."/>
        </authorList>
    </citation>
    <scope>NUCLEOTIDE SEQUENCE [LARGE SCALE GENOMIC DNA]</scope>
    <source>
        <strain evidence="1 2">DSM 21881</strain>
    </source>
</reference>
<evidence type="ECO:0000313" key="1">
    <source>
        <dbReference type="EMBL" id="NVZ10512.1"/>
    </source>
</evidence>
<dbReference type="AlphaFoldDB" id="A0A850RH97"/>
<evidence type="ECO:0000313" key="2">
    <source>
        <dbReference type="Proteomes" id="UP000592294"/>
    </source>
</evidence>
<dbReference type="RefSeq" id="WP_176977250.1">
    <property type="nucleotide sequence ID" value="NZ_JABZEO010000010.1"/>
</dbReference>
<name>A0A850RH97_9GAMM</name>
<gene>
    <name evidence="1" type="ORF">HW932_14705</name>
</gene>
<dbReference type="Proteomes" id="UP000592294">
    <property type="component" value="Unassembled WGS sequence"/>
</dbReference>
<dbReference type="EMBL" id="JABZEO010000010">
    <property type="protein sequence ID" value="NVZ10512.1"/>
    <property type="molecule type" value="Genomic_DNA"/>
</dbReference>
<keyword evidence="2" id="KW-1185">Reference proteome</keyword>